<evidence type="ECO:0000313" key="4">
    <source>
        <dbReference type="Proteomes" id="UP000285060"/>
    </source>
</evidence>
<keyword evidence="1" id="KW-0175">Coiled coil</keyword>
<evidence type="ECO:0000313" key="3">
    <source>
        <dbReference type="EMBL" id="RHY33104.1"/>
    </source>
</evidence>
<gene>
    <name evidence="3" type="ORF">DYB32_001849</name>
</gene>
<evidence type="ECO:0000256" key="2">
    <source>
        <dbReference type="SAM" id="MobiDB-lite"/>
    </source>
</evidence>
<organism evidence="3 4">
    <name type="scientific">Aphanomyces invadans</name>
    <dbReference type="NCBI Taxonomy" id="157072"/>
    <lineage>
        <taxon>Eukaryota</taxon>
        <taxon>Sar</taxon>
        <taxon>Stramenopiles</taxon>
        <taxon>Oomycota</taxon>
        <taxon>Saprolegniomycetes</taxon>
        <taxon>Saprolegniales</taxon>
        <taxon>Verrucalvaceae</taxon>
        <taxon>Aphanomyces</taxon>
    </lineage>
</organism>
<evidence type="ECO:0008006" key="5">
    <source>
        <dbReference type="Google" id="ProtNLM"/>
    </source>
</evidence>
<comment type="caution">
    <text evidence="3">The sequence shown here is derived from an EMBL/GenBank/DDBJ whole genome shotgun (WGS) entry which is preliminary data.</text>
</comment>
<accession>A0A3R6ZUJ8</accession>
<dbReference type="EMBL" id="QUSY01000093">
    <property type="protein sequence ID" value="RHY33104.1"/>
    <property type="molecule type" value="Genomic_DNA"/>
</dbReference>
<name>A0A3R6ZUJ8_9STRA</name>
<feature type="coiled-coil region" evidence="1">
    <location>
        <begin position="43"/>
        <end position="70"/>
    </location>
</feature>
<reference evidence="3 4" key="1">
    <citation type="submission" date="2018-08" db="EMBL/GenBank/DDBJ databases">
        <title>Aphanomyces genome sequencing and annotation.</title>
        <authorList>
            <person name="Minardi D."/>
            <person name="Oidtmann B."/>
            <person name="Van Der Giezen M."/>
            <person name="Studholme D.J."/>
        </authorList>
    </citation>
    <scope>NUCLEOTIDE SEQUENCE [LARGE SCALE GENOMIC DNA]</scope>
    <source>
        <strain evidence="3 4">NJM0002</strain>
    </source>
</reference>
<proteinExistence type="predicted"/>
<feature type="compositionally biased region" description="Acidic residues" evidence="2">
    <location>
        <begin position="415"/>
        <end position="427"/>
    </location>
</feature>
<evidence type="ECO:0000256" key="1">
    <source>
        <dbReference type="SAM" id="Coils"/>
    </source>
</evidence>
<sequence>MATPDDELVLTGKVDSESLTSDESAPLHDTDILMSAPKRKRIRKRAMDELAYLKNQVAEYTHQLQALQVKVPDPASVSEWERRSRRQAVERAAVEQENHKLKAAVESQLKIVETLVKLVTKRPKLAEEVYLVVSQYHTLPADPIARLTKLHAIVDAEYPKWETHFIVKRLIDSSESILQINVDYDEVAHAIGFDCVMCRTLSVNFAQCTSILWTMYFLNMDIKMQTTVMKFETHTVHNQVVCKRFDKPGQVVIVLQSVVGDELFPYPPNAYVAHETAWLVISKAGENDDKCTVKYFAKGTLPCRSSRDIPALDALDLSDNDVTDTTPKVAHHMAFAEYMMACYRNNLHSLSIHIDHTLLSVVEVDGPSDVPWTSDDEAESGKSDDDDEGGSDALAALEEEPGHDGLDYGAVDNNGCDEDDADVDESPQDSGISLVFEPVHPIHDDLPINSAPDHEDANPDNNRSRNKVRIHWESDHKKRTGANEKPPSEKPSRTRRKSMTTREGGSPPRDGLFKKERDMIALNMKKLRAIARKAPVQVRIWTEPRKIISKTKMRTAEEKRREEQIAAERAELKRLQQLAEQAKEAAQMGQAVVLDGSDATKITFSTATVAKTQ</sequence>
<dbReference type="VEuPathDB" id="FungiDB:H310_04848"/>
<feature type="region of interest" description="Disordered" evidence="2">
    <location>
        <begin position="368"/>
        <end position="516"/>
    </location>
</feature>
<feature type="compositionally biased region" description="Acidic residues" evidence="2">
    <location>
        <begin position="374"/>
        <end position="390"/>
    </location>
</feature>
<feature type="region of interest" description="Disordered" evidence="2">
    <location>
        <begin position="1"/>
        <end position="27"/>
    </location>
</feature>
<dbReference type="VEuPathDB" id="FungiDB:H310_04847"/>
<feature type="compositionally biased region" description="Basic and acidic residues" evidence="2">
    <location>
        <begin position="440"/>
        <end position="457"/>
    </location>
</feature>
<feature type="coiled-coil region" evidence="1">
    <location>
        <begin position="553"/>
        <end position="592"/>
    </location>
</feature>
<dbReference type="Proteomes" id="UP000285060">
    <property type="component" value="Unassembled WGS sequence"/>
</dbReference>
<keyword evidence="4" id="KW-1185">Reference proteome</keyword>
<protein>
    <recommendedName>
        <fullName evidence="5">START domain-containing protein</fullName>
    </recommendedName>
</protein>
<dbReference type="AlphaFoldDB" id="A0A3R6ZUJ8"/>